<dbReference type="Proteomes" id="UP000192578">
    <property type="component" value="Unassembled WGS sequence"/>
</dbReference>
<evidence type="ECO:0008006" key="4">
    <source>
        <dbReference type="Google" id="ProtNLM"/>
    </source>
</evidence>
<evidence type="ECO:0000256" key="1">
    <source>
        <dbReference type="SAM" id="SignalP"/>
    </source>
</evidence>
<evidence type="ECO:0000313" key="3">
    <source>
        <dbReference type="Proteomes" id="UP000192578"/>
    </source>
</evidence>
<proteinExistence type="predicted"/>
<organism evidence="2 3">
    <name type="scientific">Hypsibius exemplaris</name>
    <name type="common">Freshwater tardigrade</name>
    <dbReference type="NCBI Taxonomy" id="2072580"/>
    <lineage>
        <taxon>Eukaryota</taxon>
        <taxon>Metazoa</taxon>
        <taxon>Ecdysozoa</taxon>
        <taxon>Tardigrada</taxon>
        <taxon>Eutardigrada</taxon>
        <taxon>Parachela</taxon>
        <taxon>Hypsibioidea</taxon>
        <taxon>Hypsibiidae</taxon>
        <taxon>Hypsibius</taxon>
    </lineage>
</organism>
<keyword evidence="3" id="KW-1185">Reference proteome</keyword>
<dbReference type="EMBL" id="MTYJ01000005">
    <property type="protein sequence ID" value="OQV24703.1"/>
    <property type="molecule type" value="Genomic_DNA"/>
</dbReference>
<gene>
    <name evidence="2" type="ORF">BV898_01295</name>
</gene>
<comment type="caution">
    <text evidence="2">The sequence shown here is derived from an EMBL/GenBank/DDBJ whole genome shotgun (WGS) entry which is preliminary data.</text>
</comment>
<protein>
    <recommendedName>
        <fullName evidence="4">Single domain-containing protein</fullName>
    </recommendedName>
</protein>
<dbReference type="AlphaFoldDB" id="A0A1W0XB09"/>
<dbReference type="InterPro" id="IPR028150">
    <property type="entry name" value="Lustrin_cystein"/>
</dbReference>
<feature type="signal peptide" evidence="1">
    <location>
        <begin position="1"/>
        <end position="33"/>
    </location>
</feature>
<keyword evidence="1" id="KW-0732">Signal</keyword>
<name>A0A1W0XB09_HYPEX</name>
<reference evidence="3" key="1">
    <citation type="submission" date="2017-01" db="EMBL/GenBank/DDBJ databases">
        <title>Comparative genomics of anhydrobiosis in the tardigrade Hypsibius dujardini.</title>
        <authorList>
            <person name="Yoshida Y."/>
            <person name="Koutsovoulos G."/>
            <person name="Laetsch D."/>
            <person name="Stevens L."/>
            <person name="Kumar S."/>
            <person name="Horikawa D."/>
            <person name="Ishino K."/>
            <person name="Komine S."/>
            <person name="Tomita M."/>
            <person name="Blaxter M."/>
            <person name="Arakawa K."/>
        </authorList>
    </citation>
    <scope>NUCLEOTIDE SEQUENCE [LARGE SCALE GENOMIC DNA]</scope>
    <source>
        <strain evidence="3">Z151</strain>
    </source>
</reference>
<evidence type="ECO:0000313" key="2">
    <source>
        <dbReference type="EMBL" id="OQV24703.1"/>
    </source>
</evidence>
<accession>A0A1W0XB09</accession>
<feature type="chain" id="PRO_5013162014" description="Single domain-containing protein" evidence="1">
    <location>
        <begin position="34"/>
        <end position="158"/>
    </location>
</feature>
<dbReference type="Pfam" id="PF14625">
    <property type="entry name" value="Lustrin_cystein"/>
    <property type="match status" value="1"/>
</dbReference>
<sequence length="158" mass="17442">MSHEKDYKFFSSPAVWCMATCLLLALIAVPIDSIGMDDVLTIRRCRHGDPEMDATGQLIRCSNIMVDVNNASTDAMCPVNSFCKFDPTIPDFRFPVCCPLSPKVHDSVCAHGGAVTDNSGQPYLCGHGMRRRICPEGSVCVQDPEKRGRTPECCEIYH</sequence>